<dbReference type="EMBL" id="CP029145">
    <property type="protein sequence ID" value="AWM31884.1"/>
    <property type="molecule type" value="Genomic_DNA"/>
</dbReference>
<dbReference type="Proteomes" id="UP000245999">
    <property type="component" value="Chromosome"/>
</dbReference>
<proteinExistence type="predicted"/>
<dbReference type="KEGG" id="hnv:DDQ68_03215"/>
<dbReference type="AlphaFoldDB" id="A0A2Z3GR55"/>
<keyword evidence="2" id="KW-1185">Reference proteome</keyword>
<organism evidence="1 2">
    <name type="scientific">Hymenobacter nivis</name>
    <dbReference type="NCBI Taxonomy" id="1850093"/>
    <lineage>
        <taxon>Bacteria</taxon>
        <taxon>Pseudomonadati</taxon>
        <taxon>Bacteroidota</taxon>
        <taxon>Cytophagia</taxon>
        <taxon>Cytophagales</taxon>
        <taxon>Hymenobacteraceae</taxon>
        <taxon>Hymenobacter</taxon>
    </lineage>
</organism>
<evidence type="ECO:0000313" key="1">
    <source>
        <dbReference type="EMBL" id="AWM31884.1"/>
    </source>
</evidence>
<dbReference type="OrthoDB" id="882324at2"/>
<sequence length="174" mass="19433">MKQGVMAKITTVLQHLPVVRNLAHQKFGSQFIIALVRSCNGQFCKVAQHLNDAVKPASNETRVQDFFRETDLHSLVLAQSVLGLLPARGKLRLCLCLDRMEGDFGQGQVNALLLAVGQGAFQVLRYWELLDHRRGNSNAAQRIAVRQVCVRVLGKDRIGGALGDREFVDHSWFK</sequence>
<accession>A0A2Z3GR55</accession>
<dbReference type="RefSeq" id="WP_109654785.1">
    <property type="nucleotide sequence ID" value="NZ_CP029145.1"/>
</dbReference>
<reference evidence="2" key="1">
    <citation type="submission" date="2018-04" db="EMBL/GenBank/DDBJ databases">
        <title>Complete genome of Antarctic heterotrophic bacterium Hymenobacter nivis.</title>
        <authorList>
            <person name="Terashima M."/>
        </authorList>
    </citation>
    <scope>NUCLEOTIDE SEQUENCE [LARGE SCALE GENOMIC DNA]</scope>
    <source>
        <strain evidence="2">NBRC 111535</strain>
    </source>
</reference>
<name>A0A2Z3GR55_9BACT</name>
<protein>
    <submittedName>
        <fullName evidence="1">Uncharacterized protein</fullName>
    </submittedName>
</protein>
<gene>
    <name evidence="1" type="ORF">DDQ68_03215</name>
</gene>
<evidence type="ECO:0000313" key="2">
    <source>
        <dbReference type="Proteomes" id="UP000245999"/>
    </source>
</evidence>